<evidence type="ECO:0000313" key="7">
    <source>
        <dbReference type="Proteomes" id="UP000033121"/>
    </source>
</evidence>
<dbReference type="InterPro" id="IPR018060">
    <property type="entry name" value="HTH_AraC"/>
</dbReference>
<dbReference type="PROSITE" id="PS01124">
    <property type="entry name" value="HTH_ARAC_FAMILY_2"/>
    <property type="match status" value="1"/>
</dbReference>
<proteinExistence type="predicted"/>
<dbReference type="GO" id="GO:0003700">
    <property type="term" value="F:DNA-binding transcription factor activity"/>
    <property type="evidence" value="ECO:0007669"/>
    <property type="project" value="InterPro"/>
</dbReference>
<dbReference type="RefSeq" id="WP_046369968.1">
    <property type="nucleotide sequence ID" value="NZ_BBWV01000003.1"/>
</dbReference>
<organism evidence="6 7">
    <name type="scientific">Flavihumibacter petaseus NBRC 106054</name>
    <dbReference type="NCBI Taxonomy" id="1220578"/>
    <lineage>
        <taxon>Bacteria</taxon>
        <taxon>Pseudomonadati</taxon>
        <taxon>Bacteroidota</taxon>
        <taxon>Chitinophagia</taxon>
        <taxon>Chitinophagales</taxon>
        <taxon>Chitinophagaceae</taxon>
        <taxon>Flavihumibacter</taxon>
    </lineage>
</organism>
<reference evidence="6 7" key="1">
    <citation type="submission" date="2015-04" db="EMBL/GenBank/DDBJ databases">
        <title>Whole genome shotgun sequence of Flavihumibacter petaseus NBRC 106054.</title>
        <authorList>
            <person name="Miyazawa S."/>
            <person name="Hosoyama A."/>
            <person name="Hashimoto M."/>
            <person name="Noguchi M."/>
            <person name="Tsuchikane K."/>
            <person name="Ohji S."/>
            <person name="Yamazoe A."/>
            <person name="Ichikawa N."/>
            <person name="Kimura A."/>
            <person name="Fujita N."/>
        </authorList>
    </citation>
    <scope>NUCLEOTIDE SEQUENCE [LARGE SCALE GENOMIC DNA]</scope>
    <source>
        <strain evidence="6 7">NBRC 106054</strain>
    </source>
</reference>
<dbReference type="PANTHER" id="PTHR43280">
    <property type="entry name" value="ARAC-FAMILY TRANSCRIPTIONAL REGULATOR"/>
    <property type="match status" value="1"/>
</dbReference>
<protein>
    <submittedName>
        <fullName evidence="6">Putative AraC family transcriptional regulator</fullName>
    </submittedName>
</protein>
<dbReference type="STRING" id="1220578.FPE01S_03_00160"/>
<name>A0A0E9N1T6_9BACT</name>
<dbReference type="AlphaFoldDB" id="A0A0E9N1T6"/>
<dbReference type="InterPro" id="IPR018062">
    <property type="entry name" value="HTH_AraC-typ_CS"/>
</dbReference>
<dbReference type="GO" id="GO:0043565">
    <property type="term" value="F:sequence-specific DNA binding"/>
    <property type="evidence" value="ECO:0007669"/>
    <property type="project" value="InterPro"/>
</dbReference>
<keyword evidence="2" id="KW-0238">DNA-binding</keyword>
<dbReference type="PANTHER" id="PTHR43280:SF2">
    <property type="entry name" value="HTH-TYPE TRANSCRIPTIONAL REGULATOR EXSA"/>
    <property type="match status" value="1"/>
</dbReference>
<feature type="region of interest" description="Disordered" evidence="4">
    <location>
        <begin position="168"/>
        <end position="187"/>
    </location>
</feature>
<dbReference type="PROSITE" id="PS00041">
    <property type="entry name" value="HTH_ARAC_FAMILY_1"/>
    <property type="match status" value="1"/>
</dbReference>
<accession>A0A0E9N1T6</accession>
<sequence length="187" mass="21705">MKLYIKNMVCDRCIMTVEKELEAQQLPWKMVRLGEVELVKTPSETELKRLNQRLSGLGFELLDDKRSQVVEKIKNAIVSLVHRGEDDHNLKMSAYLEQKLEMDYHSLTTLFTAVEGVTIEKYLILQRIERVKELLWYDELSLSEIADQTGYSSVQHLSQQFKKVTGTTPSAFRASRENSRRPLDKLS</sequence>
<dbReference type="Proteomes" id="UP000033121">
    <property type="component" value="Unassembled WGS sequence"/>
</dbReference>
<dbReference type="Gene3D" id="1.10.10.60">
    <property type="entry name" value="Homeodomain-like"/>
    <property type="match status" value="1"/>
</dbReference>
<evidence type="ECO:0000256" key="4">
    <source>
        <dbReference type="SAM" id="MobiDB-lite"/>
    </source>
</evidence>
<keyword evidence="1" id="KW-0805">Transcription regulation</keyword>
<dbReference type="InterPro" id="IPR009057">
    <property type="entry name" value="Homeodomain-like_sf"/>
</dbReference>
<dbReference type="SUPFAM" id="SSF46689">
    <property type="entry name" value="Homeodomain-like"/>
    <property type="match status" value="1"/>
</dbReference>
<keyword evidence="3" id="KW-0804">Transcription</keyword>
<feature type="compositionally biased region" description="Basic and acidic residues" evidence="4">
    <location>
        <begin position="174"/>
        <end position="187"/>
    </location>
</feature>
<comment type="caution">
    <text evidence="6">The sequence shown here is derived from an EMBL/GenBank/DDBJ whole genome shotgun (WGS) entry which is preliminary data.</text>
</comment>
<dbReference type="Pfam" id="PF12833">
    <property type="entry name" value="HTH_18"/>
    <property type="match status" value="1"/>
</dbReference>
<evidence type="ECO:0000256" key="3">
    <source>
        <dbReference type="ARBA" id="ARBA00023163"/>
    </source>
</evidence>
<dbReference type="OrthoDB" id="952277at2"/>
<evidence type="ECO:0000256" key="2">
    <source>
        <dbReference type="ARBA" id="ARBA00023125"/>
    </source>
</evidence>
<keyword evidence="7" id="KW-1185">Reference proteome</keyword>
<evidence type="ECO:0000256" key="1">
    <source>
        <dbReference type="ARBA" id="ARBA00023015"/>
    </source>
</evidence>
<evidence type="ECO:0000313" key="6">
    <source>
        <dbReference type="EMBL" id="GAO43977.1"/>
    </source>
</evidence>
<feature type="domain" description="HTH araC/xylS-type" evidence="5">
    <location>
        <begin position="75"/>
        <end position="175"/>
    </location>
</feature>
<dbReference type="SMART" id="SM00342">
    <property type="entry name" value="HTH_ARAC"/>
    <property type="match status" value="1"/>
</dbReference>
<gene>
    <name evidence="6" type="ORF">FPE01S_03_00160</name>
</gene>
<dbReference type="EMBL" id="BBWV01000003">
    <property type="protein sequence ID" value="GAO43977.1"/>
    <property type="molecule type" value="Genomic_DNA"/>
</dbReference>
<evidence type="ECO:0000259" key="5">
    <source>
        <dbReference type="PROSITE" id="PS01124"/>
    </source>
</evidence>